<dbReference type="Pfam" id="PF00583">
    <property type="entry name" value="Acetyltransf_1"/>
    <property type="match status" value="1"/>
</dbReference>
<dbReference type="InterPro" id="IPR016181">
    <property type="entry name" value="Acyl_CoA_acyltransferase"/>
</dbReference>
<name>A0ABU9T9M4_9HYPH</name>
<dbReference type="Gene3D" id="3.40.630.30">
    <property type="match status" value="1"/>
</dbReference>
<dbReference type="SUPFAM" id="SSF55729">
    <property type="entry name" value="Acyl-CoA N-acyltransferases (Nat)"/>
    <property type="match status" value="1"/>
</dbReference>
<proteinExistence type="predicted"/>
<keyword evidence="2" id="KW-0012">Acyltransferase</keyword>
<feature type="domain" description="N-acetyltransferase" evidence="3">
    <location>
        <begin position="14"/>
        <end position="155"/>
    </location>
</feature>
<dbReference type="EMBL" id="JBBMQO010000008">
    <property type="protein sequence ID" value="MEM5502826.1"/>
    <property type="molecule type" value="Genomic_DNA"/>
</dbReference>
<evidence type="ECO:0000259" key="3">
    <source>
        <dbReference type="PROSITE" id="PS51186"/>
    </source>
</evidence>
<dbReference type="PANTHER" id="PTHR43877">
    <property type="entry name" value="AMINOALKYLPHOSPHONATE N-ACETYLTRANSFERASE-RELATED-RELATED"/>
    <property type="match status" value="1"/>
</dbReference>
<dbReference type="InterPro" id="IPR050832">
    <property type="entry name" value="Bact_Acetyltransf"/>
</dbReference>
<keyword evidence="1" id="KW-0808">Transferase</keyword>
<protein>
    <submittedName>
        <fullName evidence="4">GNAT family N-acetyltransferase</fullName>
    </submittedName>
</protein>
<comment type="caution">
    <text evidence="4">The sequence shown here is derived from an EMBL/GenBank/DDBJ whole genome shotgun (WGS) entry which is preliminary data.</text>
</comment>
<dbReference type="PANTHER" id="PTHR43877:SF5">
    <property type="entry name" value="BLL8307 PROTEIN"/>
    <property type="match status" value="1"/>
</dbReference>
<evidence type="ECO:0000256" key="1">
    <source>
        <dbReference type="ARBA" id="ARBA00022679"/>
    </source>
</evidence>
<reference evidence="4 5" key="1">
    <citation type="submission" date="2024-03" db="EMBL/GenBank/DDBJ databases">
        <title>Community enrichment and isolation of bacterial strains for fucoidan degradation.</title>
        <authorList>
            <person name="Sichert A."/>
        </authorList>
    </citation>
    <scope>NUCLEOTIDE SEQUENCE [LARGE SCALE GENOMIC DNA]</scope>
    <source>
        <strain evidence="4 5">AS62</strain>
    </source>
</reference>
<keyword evidence="5" id="KW-1185">Reference proteome</keyword>
<dbReference type="CDD" id="cd04301">
    <property type="entry name" value="NAT_SF"/>
    <property type="match status" value="1"/>
</dbReference>
<organism evidence="4 5">
    <name type="scientific">Ahrensia kielensis</name>
    <dbReference type="NCBI Taxonomy" id="76980"/>
    <lineage>
        <taxon>Bacteria</taxon>
        <taxon>Pseudomonadati</taxon>
        <taxon>Pseudomonadota</taxon>
        <taxon>Alphaproteobacteria</taxon>
        <taxon>Hyphomicrobiales</taxon>
        <taxon>Ahrensiaceae</taxon>
        <taxon>Ahrensia</taxon>
    </lineage>
</organism>
<dbReference type="InterPro" id="IPR000182">
    <property type="entry name" value="GNAT_dom"/>
</dbReference>
<evidence type="ECO:0000256" key="2">
    <source>
        <dbReference type="ARBA" id="ARBA00023315"/>
    </source>
</evidence>
<accession>A0ABU9T9M4</accession>
<evidence type="ECO:0000313" key="4">
    <source>
        <dbReference type="EMBL" id="MEM5502826.1"/>
    </source>
</evidence>
<dbReference type="Proteomes" id="UP001477870">
    <property type="component" value="Unassembled WGS sequence"/>
</dbReference>
<sequence>MTTLTIKEDDLMGSEIAALLQRHLDHMFAITPAESVFALDIAALRVPEISFWSAYLDGELAGCVALKDHGNGLGEIKSMHTLEKHRGKRIAYHLVKHLIDEAQNRGLKRLSLETGKTEHFMPAQKLYERFGFTASGPFADYGPDPHSYFMTLALA</sequence>
<dbReference type="PROSITE" id="PS51186">
    <property type="entry name" value="GNAT"/>
    <property type="match status" value="1"/>
</dbReference>
<gene>
    <name evidence="4" type="ORF">WNY59_14635</name>
</gene>
<evidence type="ECO:0000313" key="5">
    <source>
        <dbReference type="Proteomes" id="UP001477870"/>
    </source>
</evidence>
<dbReference type="RefSeq" id="WP_342849046.1">
    <property type="nucleotide sequence ID" value="NZ_JBBMQO010000008.1"/>
</dbReference>